<keyword evidence="2" id="KW-1133">Transmembrane helix</keyword>
<dbReference type="PIRSF" id="PIRSF001330">
    <property type="entry name" value="IOD"/>
    <property type="match status" value="1"/>
</dbReference>
<organism evidence="3 4">
    <name type="scientific">Seriola dumerili</name>
    <name type="common">Greater amberjack</name>
    <name type="synonym">Caranx dumerili</name>
    <dbReference type="NCBI Taxonomy" id="41447"/>
    <lineage>
        <taxon>Eukaryota</taxon>
        <taxon>Metazoa</taxon>
        <taxon>Chordata</taxon>
        <taxon>Craniata</taxon>
        <taxon>Vertebrata</taxon>
        <taxon>Euteleostomi</taxon>
        <taxon>Actinopterygii</taxon>
        <taxon>Neopterygii</taxon>
        <taxon>Teleostei</taxon>
        <taxon>Neoteleostei</taxon>
        <taxon>Acanthomorphata</taxon>
        <taxon>Carangaria</taxon>
        <taxon>Carangiformes</taxon>
        <taxon>Carangidae</taxon>
        <taxon>Seriola</taxon>
    </lineage>
</organism>
<dbReference type="Pfam" id="PF00837">
    <property type="entry name" value="T4_deiodinase"/>
    <property type="match status" value="1"/>
</dbReference>
<dbReference type="Proteomes" id="UP000261420">
    <property type="component" value="Unplaced"/>
</dbReference>
<reference evidence="3" key="1">
    <citation type="submission" date="2025-08" db="UniProtKB">
        <authorList>
            <consortium name="Ensembl"/>
        </authorList>
    </citation>
    <scope>IDENTIFICATION</scope>
</reference>
<keyword evidence="1" id="KW-0560">Oxidoreductase</keyword>
<dbReference type="PANTHER" id="PTHR11781">
    <property type="entry name" value="IODOTHYRONINE DEIODINASE"/>
    <property type="match status" value="1"/>
</dbReference>
<keyword evidence="1" id="KW-0712">Selenocysteine</keyword>
<dbReference type="InterPro" id="IPR000643">
    <property type="entry name" value="Iodothyronine_deiodinase"/>
</dbReference>
<dbReference type="GO" id="GO:0042403">
    <property type="term" value="P:thyroid hormone metabolic process"/>
    <property type="evidence" value="ECO:0007669"/>
    <property type="project" value="TreeGrafter"/>
</dbReference>
<dbReference type="Ensembl" id="ENSSDUT00000023903.1">
    <property type="protein sequence ID" value="ENSSDUP00000023468.1"/>
    <property type="gene ID" value="ENSSDUG00000017068.1"/>
</dbReference>
<evidence type="ECO:0000313" key="3">
    <source>
        <dbReference type="Ensembl" id="ENSSDUP00000023468.1"/>
    </source>
</evidence>
<dbReference type="Gene3D" id="3.40.30.10">
    <property type="entry name" value="Glutaredoxin"/>
    <property type="match status" value="1"/>
</dbReference>
<dbReference type="GO" id="GO:0004800">
    <property type="term" value="F:thyroxine 5'-deiodinase activity"/>
    <property type="evidence" value="ECO:0007669"/>
    <property type="project" value="InterPro"/>
</dbReference>
<feature type="transmembrane region" description="Helical" evidence="2">
    <location>
        <begin position="12"/>
        <end position="32"/>
    </location>
</feature>
<keyword evidence="1" id="KW-0893">Thyroid hormones biosynthesis</keyword>
<name>A0A3B4UY51_SERDU</name>
<dbReference type="GeneTree" id="ENSGT00940000154482"/>
<dbReference type="OMA" id="MAAVMFW"/>
<feature type="transmembrane region" description="Helical" evidence="2">
    <location>
        <begin position="39"/>
        <end position="58"/>
    </location>
</feature>
<keyword evidence="2" id="KW-0812">Transmembrane</keyword>
<dbReference type="PANTHER" id="PTHR11781:SF23">
    <property type="entry name" value="IODOTHYRONINE DEIODINASE"/>
    <property type="match status" value="1"/>
</dbReference>
<evidence type="ECO:0000313" key="4">
    <source>
        <dbReference type="Proteomes" id="UP000261420"/>
    </source>
</evidence>
<evidence type="ECO:0000256" key="2">
    <source>
        <dbReference type="SAM" id="Phobius"/>
    </source>
</evidence>
<reference evidence="3" key="2">
    <citation type="submission" date="2025-09" db="UniProtKB">
        <authorList>
            <consortium name="Ensembl"/>
        </authorList>
    </citation>
    <scope>IDENTIFICATION</scope>
</reference>
<evidence type="ECO:0000256" key="1">
    <source>
        <dbReference type="RuleBase" id="RU000676"/>
    </source>
</evidence>
<dbReference type="GO" id="GO:0042446">
    <property type="term" value="P:hormone biosynthetic process"/>
    <property type="evidence" value="ECO:0007669"/>
    <property type="project" value="UniProtKB-KW"/>
</dbReference>
<dbReference type="AlphaFoldDB" id="A0A3B4UY51"/>
<protein>
    <recommendedName>
        <fullName evidence="1">Iodothyronine deiodinase</fullName>
    </recommendedName>
</protein>
<keyword evidence="4" id="KW-1185">Reference proteome</keyword>
<accession>A0A3B4UY51</accession>
<keyword evidence="2" id="KW-0472">Membrane</keyword>
<comment type="similarity">
    <text evidence="1">Belongs to the iodothyronine deiodinase family.</text>
</comment>
<sequence>METVLPRQIGVSAPVITTLTIRVVILVIMNTIKAIKNAIVCLVLLPRFLMAAVMFWLLDFICIRKKVFFRMKEQEGDAIDPPLCISDSNRLFSLESLKAVWHGHKLDFLKAAHLGHGAPNTEVVQLEDQRRSRILDYAKDKRPLILNFGSFVQQNADIADSVVVYIEEAHPSDGWMSTDAPYQIPKHRCLEDRLNAAQLMHLEVPGCLVVVDSMENSSNAAYGAYFDRLYILQEGKIVYQGGRGPEGYRISELREWLDQYRRRLEKSDNLVIHV</sequence>
<proteinExistence type="inferred from homology"/>
<dbReference type="STRING" id="41447.ENSSDUP00000023468"/>
<comment type="function">
    <text evidence="1">Responsible for the deiodination of T4 (3,5,3',5'-tetraiodothyronine).</text>
</comment>